<feature type="compositionally biased region" description="Acidic residues" evidence="1">
    <location>
        <begin position="136"/>
        <end position="147"/>
    </location>
</feature>
<feature type="compositionally biased region" description="Basic and acidic residues" evidence="1">
    <location>
        <begin position="81"/>
        <end position="96"/>
    </location>
</feature>
<dbReference type="AlphaFoldDB" id="A0A6S9W6U0"/>
<dbReference type="EMBL" id="HBIR01003836">
    <property type="protein sequence ID" value="CAE0525191.1"/>
    <property type="molecule type" value="Transcribed_RNA"/>
</dbReference>
<sequence length="161" mass="17378">MLPVACASSAAVSPRAPAGPSTGGIGVPLVLGRRIAPPSMNFFSDFMAELDAFADDAVGRRMGNGAKFYGKRKSSFYGADDTQKKADPKSSSREEDYSGPEGGSYFVLGEKDEQGRPLEFLTRQEARARKAQSEAAAEEEEDEEALMEEFRRLLSDGGRVD</sequence>
<feature type="compositionally biased region" description="Basic and acidic residues" evidence="1">
    <location>
        <begin position="109"/>
        <end position="132"/>
    </location>
</feature>
<evidence type="ECO:0000256" key="1">
    <source>
        <dbReference type="SAM" id="MobiDB-lite"/>
    </source>
</evidence>
<protein>
    <submittedName>
        <fullName evidence="2">Uncharacterized protein</fullName>
    </submittedName>
</protein>
<accession>A0A6S9W6U0</accession>
<gene>
    <name evidence="2" type="ORF">EHUX00137_LOCUS2665</name>
</gene>
<proteinExistence type="predicted"/>
<feature type="region of interest" description="Disordered" evidence="1">
    <location>
        <begin position="78"/>
        <end position="161"/>
    </location>
</feature>
<evidence type="ECO:0000313" key="2">
    <source>
        <dbReference type="EMBL" id="CAE0525191.1"/>
    </source>
</evidence>
<name>A0A6S9W6U0_EMIHU</name>
<reference evidence="2" key="1">
    <citation type="submission" date="2021-01" db="EMBL/GenBank/DDBJ databases">
        <authorList>
            <person name="Corre E."/>
            <person name="Pelletier E."/>
            <person name="Niang G."/>
            <person name="Scheremetjew M."/>
            <person name="Finn R."/>
            <person name="Kale V."/>
            <person name="Holt S."/>
            <person name="Cochrane G."/>
            <person name="Meng A."/>
            <person name="Brown T."/>
            <person name="Cohen L."/>
        </authorList>
    </citation>
    <scope>NUCLEOTIDE SEQUENCE</scope>
    <source>
        <strain evidence="2">379</strain>
    </source>
</reference>
<organism evidence="2">
    <name type="scientific">Emiliania huxleyi</name>
    <name type="common">Coccolithophore</name>
    <name type="synonym">Pontosphaera huxleyi</name>
    <dbReference type="NCBI Taxonomy" id="2903"/>
    <lineage>
        <taxon>Eukaryota</taxon>
        <taxon>Haptista</taxon>
        <taxon>Haptophyta</taxon>
        <taxon>Prymnesiophyceae</taxon>
        <taxon>Isochrysidales</taxon>
        <taxon>Noelaerhabdaceae</taxon>
        <taxon>Emiliania</taxon>
    </lineage>
</organism>
<feature type="compositionally biased region" description="Basic and acidic residues" evidence="1">
    <location>
        <begin position="148"/>
        <end position="161"/>
    </location>
</feature>